<dbReference type="PROSITE" id="PS52050">
    <property type="entry name" value="WYL"/>
    <property type="match status" value="1"/>
</dbReference>
<feature type="domain" description="WYL" evidence="1">
    <location>
        <begin position="153"/>
        <end position="216"/>
    </location>
</feature>
<gene>
    <name evidence="3" type="ORF">Q760_09980</name>
</gene>
<comment type="caution">
    <text evidence="3">The sequence shown here is derived from an EMBL/GenBank/DDBJ whole genome shotgun (WGS) entry which is preliminary data.</text>
</comment>
<dbReference type="InterPro" id="IPR026881">
    <property type="entry name" value="WYL_dom"/>
</dbReference>
<organism evidence="3 4">
    <name type="scientific">Cellulomonas cellasea DSM 20118</name>
    <dbReference type="NCBI Taxonomy" id="1408250"/>
    <lineage>
        <taxon>Bacteria</taxon>
        <taxon>Bacillati</taxon>
        <taxon>Actinomycetota</taxon>
        <taxon>Actinomycetes</taxon>
        <taxon>Micrococcales</taxon>
        <taxon>Cellulomonadaceae</taxon>
        <taxon>Cellulomonas</taxon>
    </lineage>
</organism>
<protein>
    <submittedName>
        <fullName evidence="3">Transcriptional regulator</fullName>
    </submittedName>
</protein>
<evidence type="ECO:0000313" key="4">
    <source>
        <dbReference type="Proteomes" id="UP000029833"/>
    </source>
</evidence>
<dbReference type="EMBL" id="AXNT01000028">
    <property type="protein sequence ID" value="KGM02980.1"/>
    <property type="molecule type" value="Genomic_DNA"/>
</dbReference>
<proteinExistence type="predicted"/>
<dbReference type="Proteomes" id="UP000029833">
    <property type="component" value="Unassembled WGS sequence"/>
</dbReference>
<reference evidence="3 4" key="1">
    <citation type="submission" date="2013-10" db="EMBL/GenBank/DDBJ databases">
        <authorList>
            <person name="Wang G."/>
            <person name="Zhuang W."/>
        </authorList>
    </citation>
    <scope>NUCLEOTIDE SEQUENCE [LARGE SCALE GENOMIC DNA]</scope>
    <source>
        <strain evidence="3 4">DSM 20118</strain>
    </source>
</reference>
<dbReference type="InterPro" id="IPR051534">
    <property type="entry name" value="CBASS_pafABC_assoc_protein"/>
</dbReference>
<accession>A0A0A0B817</accession>
<dbReference type="Pfam" id="PF13280">
    <property type="entry name" value="WYL"/>
    <property type="match status" value="1"/>
</dbReference>
<keyword evidence="4" id="KW-1185">Reference proteome</keyword>
<evidence type="ECO:0000313" key="3">
    <source>
        <dbReference type="EMBL" id="KGM02980.1"/>
    </source>
</evidence>
<dbReference type="Pfam" id="PF25583">
    <property type="entry name" value="WCX"/>
    <property type="match status" value="1"/>
</dbReference>
<dbReference type="AlphaFoldDB" id="A0A0A0B817"/>
<dbReference type="InterPro" id="IPR057727">
    <property type="entry name" value="WCX_dom"/>
</dbReference>
<dbReference type="STRING" id="1408250.Q760_09980"/>
<evidence type="ECO:0000259" key="1">
    <source>
        <dbReference type="Pfam" id="PF13280"/>
    </source>
</evidence>
<evidence type="ECO:0000259" key="2">
    <source>
        <dbReference type="Pfam" id="PF25583"/>
    </source>
</evidence>
<dbReference type="PANTHER" id="PTHR34580">
    <property type="match status" value="1"/>
</dbReference>
<sequence length="346" mass="37609">MELMPDQIHPAERLLNLVIALVNTSARMTKEQIRRSVAGYADAPSDDAFERMFERDKDTLRDLGIPVLTVTGAGHGDDIGYRIDQEAYALPPVDLTAAELGVLSLASEFWQDKSVRSDTERALTKLRAVGDAPEASDLVAGLAPRVRAAGGAFGPLLDAVHARQAVRFTYRAASTGEVRERVVEPWKLLARRGGWFLVGHDRDRDAPRSFRLSRIEGKVRTVGSPGAFPEPDAARLGSALHSWTAGEERIATLAIRPERAEALRVRAVRTPATTPDDVDLDDPRVAAVLTERDVVRIPFTALWDLAEEIVGYGDAVVVLAPAPLRATVLRLLRTAAALVTRGADHG</sequence>
<dbReference type="PANTHER" id="PTHR34580:SF3">
    <property type="entry name" value="PROTEIN PAFB"/>
    <property type="match status" value="1"/>
</dbReference>
<feature type="domain" description="WCX" evidence="2">
    <location>
        <begin position="251"/>
        <end position="336"/>
    </location>
</feature>
<name>A0A0A0B817_9CELL</name>